<sequence length="222" mass="25676">MEREKNTPEGIGDVETSKITDEGMETVVIDTNEQGLRDRLMKECGLDFIGVFSENEGLAVAKKDGKYFYIKRNTTSEDIDFLQKYEKAEDYSNGRAWVKDGRGFYQVDQRGVYVDYNERYRSMGKFFEDLAWVQPVGGDGKYFIDRTGRRIIANYYDDVGDFSEGLARVEIDGKWFFINKTGQAIDSKVYDQVDDFHNGFAEVVKGEETFFIDKTGKRLEYK</sequence>
<evidence type="ECO:0000313" key="1">
    <source>
        <dbReference type="EMBL" id="OGH83091.1"/>
    </source>
</evidence>
<proteinExistence type="predicted"/>
<dbReference type="STRING" id="1798697.A2373_02475"/>
<gene>
    <name evidence="1" type="ORF">A2373_02475</name>
</gene>
<protein>
    <recommendedName>
        <fullName evidence="3">WG repeat-containing protein</fullName>
    </recommendedName>
</protein>
<dbReference type="InterPro" id="IPR032774">
    <property type="entry name" value="WG_beta_rep"/>
</dbReference>
<evidence type="ECO:0008006" key="3">
    <source>
        <dbReference type="Google" id="ProtNLM"/>
    </source>
</evidence>
<dbReference type="PANTHER" id="PTHR37841:SF1">
    <property type="entry name" value="DUF3298 DOMAIN-CONTAINING PROTEIN"/>
    <property type="match status" value="1"/>
</dbReference>
<dbReference type="EMBL" id="MFQS01000021">
    <property type="protein sequence ID" value="OGH83091.1"/>
    <property type="molecule type" value="Genomic_DNA"/>
</dbReference>
<dbReference type="Pfam" id="PF14903">
    <property type="entry name" value="WG_beta_rep"/>
    <property type="match status" value="3"/>
</dbReference>
<organism evidence="1 2">
    <name type="scientific">Candidatus Magasanikbacteria bacterium RIFOXYB1_FULL_40_15</name>
    <dbReference type="NCBI Taxonomy" id="1798697"/>
    <lineage>
        <taxon>Bacteria</taxon>
        <taxon>Candidatus Magasanikiibacteriota</taxon>
    </lineage>
</organism>
<reference evidence="1 2" key="1">
    <citation type="journal article" date="2016" name="Nat. Commun.">
        <title>Thousands of microbial genomes shed light on interconnected biogeochemical processes in an aquifer system.</title>
        <authorList>
            <person name="Anantharaman K."/>
            <person name="Brown C.T."/>
            <person name="Hug L.A."/>
            <person name="Sharon I."/>
            <person name="Castelle C.J."/>
            <person name="Probst A.J."/>
            <person name="Thomas B.C."/>
            <person name="Singh A."/>
            <person name="Wilkins M.J."/>
            <person name="Karaoz U."/>
            <person name="Brodie E.L."/>
            <person name="Williams K.H."/>
            <person name="Hubbard S.S."/>
            <person name="Banfield J.F."/>
        </authorList>
    </citation>
    <scope>NUCLEOTIDE SEQUENCE [LARGE SCALE GENOMIC DNA]</scope>
</reference>
<dbReference type="AlphaFoldDB" id="A0A1F6NGU9"/>
<dbReference type="PANTHER" id="PTHR37841">
    <property type="entry name" value="GLR2918 PROTEIN"/>
    <property type="match status" value="1"/>
</dbReference>
<dbReference type="Proteomes" id="UP000176300">
    <property type="component" value="Unassembled WGS sequence"/>
</dbReference>
<accession>A0A1F6NGU9</accession>
<evidence type="ECO:0000313" key="2">
    <source>
        <dbReference type="Proteomes" id="UP000176300"/>
    </source>
</evidence>
<comment type="caution">
    <text evidence="1">The sequence shown here is derived from an EMBL/GenBank/DDBJ whole genome shotgun (WGS) entry which is preliminary data.</text>
</comment>
<name>A0A1F6NGU9_9BACT</name>